<dbReference type="CDD" id="cd18793">
    <property type="entry name" value="SF2_C_SNF"/>
    <property type="match status" value="1"/>
</dbReference>
<dbReference type="InterPro" id="IPR027417">
    <property type="entry name" value="P-loop_NTPase"/>
</dbReference>
<protein>
    <submittedName>
        <fullName evidence="5">DEAD/DEAH box helicase</fullName>
    </submittedName>
</protein>
<dbReference type="PANTHER" id="PTHR45766:SF6">
    <property type="entry name" value="SWI_SNF-RELATED MATRIX-ASSOCIATED ACTIN-DEPENDENT REGULATOR OF CHROMATIN SUBFAMILY A-LIKE PROTEIN 1"/>
    <property type="match status" value="1"/>
</dbReference>
<accession>A0A4P6FIP2</accession>
<dbReference type="Gene3D" id="3.40.50.300">
    <property type="entry name" value="P-loop containing nucleotide triphosphate hydrolases"/>
    <property type="match status" value="1"/>
</dbReference>
<dbReference type="GO" id="GO:0004386">
    <property type="term" value="F:helicase activity"/>
    <property type="evidence" value="ECO:0007669"/>
    <property type="project" value="UniProtKB-KW"/>
</dbReference>
<dbReference type="OrthoDB" id="9760715at2"/>
<dbReference type="GO" id="GO:0006281">
    <property type="term" value="P:DNA repair"/>
    <property type="evidence" value="ECO:0007669"/>
    <property type="project" value="TreeGrafter"/>
</dbReference>
<feature type="domain" description="Helicase C-terminal" evidence="4">
    <location>
        <begin position="601"/>
        <end position="754"/>
    </location>
</feature>
<feature type="domain" description="Helicase ATP-binding" evidence="3">
    <location>
        <begin position="294"/>
        <end position="455"/>
    </location>
</feature>
<feature type="region of interest" description="Disordered" evidence="2">
    <location>
        <begin position="55"/>
        <end position="82"/>
    </location>
</feature>
<dbReference type="SUPFAM" id="SSF52540">
    <property type="entry name" value="P-loop containing nucleoside triphosphate hydrolases"/>
    <property type="match status" value="2"/>
</dbReference>
<dbReference type="InterPro" id="IPR014001">
    <property type="entry name" value="Helicase_ATP-bd"/>
</dbReference>
<gene>
    <name evidence="5" type="ORF">ET445_14730</name>
</gene>
<dbReference type="GO" id="GO:0005524">
    <property type="term" value="F:ATP binding"/>
    <property type="evidence" value="ECO:0007669"/>
    <property type="project" value="InterPro"/>
</dbReference>
<dbReference type="InterPro" id="IPR049730">
    <property type="entry name" value="SNF2/RAD54-like_C"/>
</dbReference>
<dbReference type="EMBL" id="CP035491">
    <property type="protein sequence ID" value="QAY75053.1"/>
    <property type="molecule type" value="Genomic_DNA"/>
</dbReference>
<dbReference type="Gene3D" id="3.40.50.10810">
    <property type="entry name" value="Tandem AAA-ATPase domain"/>
    <property type="match status" value="1"/>
</dbReference>
<keyword evidence="6" id="KW-1185">Reference proteome</keyword>
<dbReference type="AlphaFoldDB" id="A0A4P6FIP2"/>
<name>A0A4P6FIP2_9MICO</name>
<evidence type="ECO:0000313" key="6">
    <source>
        <dbReference type="Proteomes" id="UP000291259"/>
    </source>
</evidence>
<keyword evidence="5" id="KW-0347">Helicase</keyword>
<evidence type="ECO:0000259" key="4">
    <source>
        <dbReference type="PROSITE" id="PS51194"/>
    </source>
</evidence>
<dbReference type="PANTHER" id="PTHR45766">
    <property type="entry name" value="DNA ANNEALING HELICASE AND ENDONUCLEASE ZRANB3 FAMILY MEMBER"/>
    <property type="match status" value="1"/>
</dbReference>
<dbReference type="GO" id="GO:0016787">
    <property type="term" value="F:hydrolase activity"/>
    <property type="evidence" value="ECO:0007669"/>
    <property type="project" value="UniProtKB-KW"/>
</dbReference>
<proteinExistence type="predicted"/>
<evidence type="ECO:0000256" key="1">
    <source>
        <dbReference type="ARBA" id="ARBA00022801"/>
    </source>
</evidence>
<dbReference type="InterPro" id="IPR000330">
    <property type="entry name" value="SNF2_N"/>
</dbReference>
<dbReference type="SMART" id="SM00490">
    <property type="entry name" value="HELICc"/>
    <property type="match status" value="1"/>
</dbReference>
<evidence type="ECO:0000259" key="3">
    <source>
        <dbReference type="PROSITE" id="PS51192"/>
    </source>
</evidence>
<sequence length="771" mass="84309">MGGRPTNPFSARRRGLRPRPARLARSSSPDSRIARRVATRAARAVTIPIGDSDAIGCTPTNGRGPLAQTRQRQRTRSRDDDAPIIPILARKVREVEQKAQKNKLGPTNRTKFQVIALLMREERARVKNAADIEPAARAELLKRLDGIAQILAKTAARDTSLIALLEPDASVGQVAQRFRRDWLIESGAELSPDELIITREPEPVAAPAENQVVPRSVRSFQLANPFLAPDFKAAQPVVPVRRLANWELLGPLFKSFEQGSGGQAATMELPEAPKLDRLSPRGLELMNHQARFIESAREGHRTFLLADEPGLGKTAQSVLAASVANAYPLLAVVPNVVKMNWAREVERWTPHRRATVIHGDGDSLDAFADVVVVNYDVLDRHMSWLATMGFRGMVVDEAHFIKNLQSQRSKNVLALADRIRKTAPGGDPLLLALTGTPLINDVDDFRAIWQFLGWIDGDKPAPELLRKLEETGLTPADHGFYAEARRSVIDLGIVRRRKVDVAADLPAKRIADLPVELDDELGRSIRAAERELGHRLATRFRALVENRGLRVGDLDEDLRDQFIRAVAHAELEESKSAKSGENVFTMVRKIGQAKAGLAADYAAQLARSTGKVVFFAKHIDVMDQAEAAFASRELKTVSIRGDQTALARQAAIDAFNNDPEVAVVVASLTAAGVGVNLQAASNVVLAELSWTSAEQTQAIDRVHRIGQDEPVTAWRIIAAHTVDARIAELIDQKQGLAARALDGSDVEPGSADSVQLDALQHLLRQALDGAL</sequence>
<dbReference type="Pfam" id="PF00176">
    <property type="entry name" value="SNF2-rel_dom"/>
    <property type="match status" value="1"/>
</dbReference>
<organism evidence="5 6">
    <name type="scientific">Agromyces protaetiae</name>
    <dbReference type="NCBI Taxonomy" id="2509455"/>
    <lineage>
        <taxon>Bacteria</taxon>
        <taxon>Bacillati</taxon>
        <taxon>Actinomycetota</taxon>
        <taxon>Actinomycetes</taxon>
        <taxon>Micrococcales</taxon>
        <taxon>Microbacteriaceae</taxon>
        <taxon>Agromyces</taxon>
    </lineage>
</organism>
<evidence type="ECO:0000313" key="5">
    <source>
        <dbReference type="EMBL" id="QAY75053.1"/>
    </source>
</evidence>
<dbReference type="CDD" id="cd17919">
    <property type="entry name" value="DEXHc_Snf"/>
    <property type="match status" value="1"/>
</dbReference>
<reference evidence="5 6" key="1">
    <citation type="submission" date="2019-01" db="EMBL/GenBank/DDBJ databases">
        <title>Genome sequencing of strain FW100M-8.</title>
        <authorList>
            <person name="Heo J."/>
            <person name="Kim S.-J."/>
            <person name="Kim J.-S."/>
            <person name="Hong S.-B."/>
            <person name="Kwon S.-W."/>
        </authorList>
    </citation>
    <scope>NUCLEOTIDE SEQUENCE [LARGE SCALE GENOMIC DNA]</scope>
    <source>
        <strain evidence="5 6">FW100M-8</strain>
    </source>
</reference>
<keyword evidence="5" id="KW-0547">Nucleotide-binding</keyword>
<dbReference type="InterPro" id="IPR038718">
    <property type="entry name" value="SNF2-like_sf"/>
</dbReference>
<dbReference type="PROSITE" id="PS51192">
    <property type="entry name" value="HELICASE_ATP_BIND_1"/>
    <property type="match status" value="1"/>
</dbReference>
<dbReference type="KEGG" id="agf:ET445_14730"/>
<dbReference type="InterPro" id="IPR001650">
    <property type="entry name" value="Helicase_C-like"/>
</dbReference>
<feature type="region of interest" description="Disordered" evidence="2">
    <location>
        <begin position="1"/>
        <end position="35"/>
    </location>
</feature>
<dbReference type="Proteomes" id="UP000291259">
    <property type="component" value="Chromosome"/>
</dbReference>
<keyword evidence="5" id="KW-0067">ATP-binding</keyword>
<keyword evidence="1" id="KW-0378">Hydrolase</keyword>
<feature type="compositionally biased region" description="Basic residues" evidence="2">
    <location>
        <begin position="11"/>
        <end position="22"/>
    </location>
</feature>
<dbReference type="Pfam" id="PF00271">
    <property type="entry name" value="Helicase_C"/>
    <property type="match status" value="1"/>
</dbReference>
<dbReference type="GO" id="GO:0031297">
    <property type="term" value="P:replication fork processing"/>
    <property type="evidence" value="ECO:0007669"/>
    <property type="project" value="TreeGrafter"/>
</dbReference>
<evidence type="ECO:0000256" key="2">
    <source>
        <dbReference type="SAM" id="MobiDB-lite"/>
    </source>
</evidence>
<dbReference type="PROSITE" id="PS51194">
    <property type="entry name" value="HELICASE_CTER"/>
    <property type="match status" value="1"/>
</dbReference>
<dbReference type="SMART" id="SM00487">
    <property type="entry name" value="DEXDc"/>
    <property type="match status" value="1"/>
</dbReference>